<feature type="domain" description="HTH tetR-type" evidence="3">
    <location>
        <begin position="20"/>
        <end position="80"/>
    </location>
</feature>
<dbReference type="InterPro" id="IPR001647">
    <property type="entry name" value="HTH_TetR"/>
</dbReference>
<dbReference type="PROSITE" id="PS50977">
    <property type="entry name" value="HTH_TETR_2"/>
    <property type="match status" value="1"/>
</dbReference>
<feature type="DNA-binding region" description="H-T-H motif" evidence="2">
    <location>
        <begin position="43"/>
        <end position="62"/>
    </location>
</feature>
<reference evidence="4 5" key="1">
    <citation type="journal article" date="2019" name="Microorganisms">
        <title>Paenibacillus lutrae sp. nov., A Chitinolytic Species Isolated from A River Otter in Castril Natural Park, Granada, Spain.</title>
        <authorList>
            <person name="Rodriguez M."/>
            <person name="Reina J.C."/>
            <person name="Bejar V."/>
            <person name="Llamas I."/>
        </authorList>
    </citation>
    <scope>NUCLEOTIDE SEQUENCE [LARGE SCALE GENOMIC DNA]</scope>
    <source>
        <strain evidence="4 5">N10</strain>
    </source>
</reference>
<dbReference type="Gene3D" id="1.10.357.10">
    <property type="entry name" value="Tetracycline Repressor, domain 2"/>
    <property type="match status" value="1"/>
</dbReference>
<keyword evidence="5" id="KW-1185">Reference proteome</keyword>
<dbReference type="Pfam" id="PF00440">
    <property type="entry name" value="TetR_N"/>
    <property type="match status" value="1"/>
</dbReference>
<dbReference type="PANTHER" id="PTHR43479">
    <property type="entry name" value="ACREF/ENVCD OPERON REPRESSOR-RELATED"/>
    <property type="match status" value="1"/>
</dbReference>
<evidence type="ECO:0000313" key="4">
    <source>
        <dbReference type="EMBL" id="MVO98286.1"/>
    </source>
</evidence>
<dbReference type="OrthoDB" id="9810250at2"/>
<proteinExistence type="predicted"/>
<organism evidence="4 5">
    <name type="scientific">Paenibacillus lutrae</name>
    <dbReference type="NCBI Taxonomy" id="2078573"/>
    <lineage>
        <taxon>Bacteria</taxon>
        <taxon>Bacillati</taxon>
        <taxon>Bacillota</taxon>
        <taxon>Bacilli</taxon>
        <taxon>Bacillales</taxon>
        <taxon>Paenibacillaceae</taxon>
        <taxon>Paenibacillus</taxon>
    </lineage>
</organism>
<dbReference type="EMBL" id="RHLK01000001">
    <property type="protein sequence ID" value="MVO98286.1"/>
    <property type="molecule type" value="Genomic_DNA"/>
</dbReference>
<gene>
    <name evidence="4" type="ORF">EDM21_01820</name>
</gene>
<keyword evidence="1 2" id="KW-0238">DNA-binding</keyword>
<evidence type="ECO:0000313" key="5">
    <source>
        <dbReference type="Proteomes" id="UP000490800"/>
    </source>
</evidence>
<evidence type="ECO:0000256" key="1">
    <source>
        <dbReference type="ARBA" id="ARBA00023125"/>
    </source>
</evidence>
<dbReference type="Pfam" id="PF14278">
    <property type="entry name" value="TetR_C_8"/>
    <property type="match status" value="1"/>
</dbReference>
<comment type="caution">
    <text evidence="4">The sequence shown here is derived from an EMBL/GenBank/DDBJ whole genome shotgun (WGS) entry which is preliminary data.</text>
</comment>
<dbReference type="AlphaFoldDB" id="A0A7X3FEL2"/>
<dbReference type="InterPro" id="IPR050624">
    <property type="entry name" value="HTH-type_Tx_Regulator"/>
</dbReference>
<dbReference type="Proteomes" id="UP000490800">
    <property type="component" value="Unassembled WGS sequence"/>
</dbReference>
<dbReference type="InterPro" id="IPR009057">
    <property type="entry name" value="Homeodomain-like_sf"/>
</dbReference>
<protein>
    <submittedName>
        <fullName evidence="4">TetR family transcriptional regulator</fullName>
    </submittedName>
</protein>
<name>A0A7X3FEL2_9BACL</name>
<evidence type="ECO:0000256" key="2">
    <source>
        <dbReference type="PROSITE-ProRule" id="PRU00335"/>
    </source>
</evidence>
<sequence length="203" mass="23571">MFDKGGNNMEAGKKPDRRVHRTRLLLQEALLDLIMEKGYEAITIQDIIDRANIGRSTFYSHYADKEKLLLSNIEHLRAVIKDQSKDYLSPLNSGELRFGFSLPMLQHIQSHRHIYRAVAGKQSGVVVQFHMKRMLVDLIGEEIDLLLPDKDTKLITREVRLEFIVNTFWSLLTWWMDNKMPCSAQELNTIFHTLTFHGISAFD</sequence>
<dbReference type="PRINTS" id="PR00455">
    <property type="entry name" value="HTHTETR"/>
</dbReference>
<evidence type="ECO:0000259" key="3">
    <source>
        <dbReference type="PROSITE" id="PS50977"/>
    </source>
</evidence>
<dbReference type="SUPFAM" id="SSF46689">
    <property type="entry name" value="Homeodomain-like"/>
    <property type="match status" value="1"/>
</dbReference>
<dbReference type="GO" id="GO:0003677">
    <property type="term" value="F:DNA binding"/>
    <property type="evidence" value="ECO:0007669"/>
    <property type="project" value="UniProtKB-UniRule"/>
</dbReference>
<dbReference type="PANTHER" id="PTHR43479:SF7">
    <property type="entry name" value="TETR-FAMILY TRANSCRIPTIONAL REGULATOR"/>
    <property type="match status" value="1"/>
</dbReference>
<accession>A0A7X3FEL2</accession>
<dbReference type="InterPro" id="IPR039532">
    <property type="entry name" value="TetR_C_Firmicutes"/>
</dbReference>